<dbReference type="PANTHER" id="PTHR42798">
    <property type="entry name" value="LIPOPROTEIN-RELEASING SYSTEM ATP-BINDING PROTEIN LOLD"/>
    <property type="match status" value="1"/>
</dbReference>
<keyword evidence="2" id="KW-0547">Nucleotide-binding</keyword>
<dbReference type="AlphaFoldDB" id="A0A6C2U3B8"/>
<dbReference type="CDD" id="cd03255">
    <property type="entry name" value="ABC_MJ0796_LolCDE_FtsE"/>
    <property type="match status" value="1"/>
</dbReference>
<keyword evidence="3 6" id="KW-0067">ATP-binding</keyword>
<evidence type="ECO:0000256" key="2">
    <source>
        <dbReference type="ARBA" id="ARBA00022741"/>
    </source>
</evidence>
<dbReference type="GO" id="GO:0016887">
    <property type="term" value="F:ATP hydrolysis activity"/>
    <property type="evidence" value="ECO:0007669"/>
    <property type="project" value="InterPro"/>
</dbReference>
<feature type="domain" description="ABC transporter" evidence="5">
    <location>
        <begin position="6"/>
        <end position="232"/>
    </location>
</feature>
<dbReference type="Gene3D" id="3.40.50.300">
    <property type="entry name" value="P-loop containing nucleotide triphosphate hydrolases"/>
    <property type="match status" value="1"/>
</dbReference>
<dbReference type="GO" id="GO:0098796">
    <property type="term" value="C:membrane protein complex"/>
    <property type="evidence" value="ECO:0007669"/>
    <property type="project" value="UniProtKB-ARBA"/>
</dbReference>
<dbReference type="InterPro" id="IPR003593">
    <property type="entry name" value="AAA+_ATPase"/>
</dbReference>
<evidence type="ECO:0000259" key="5">
    <source>
        <dbReference type="PROSITE" id="PS50893"/>
    </source>
</evidence>
<dbReference type="GO" id="GO:0005524">
    <property type="term" value="F:ATP binding"/>
    <property type="evidence" value="ECO:0007669"/>
    <property type="project" value="UniProtKB-KW"/>
</dbReference>
<organism evidence="6 7">
    <name type="scientific">Pontiella desulfatans</name>
    <dbReference type="NCBI Taxonomy" id="2750659"/>
    <lineage>
        <taxon>Bacteria</taxon>
        <taxon>Pseudomonadati</taxon>
        <taxon>Kiritimatiellota</taxon>
        <taxon>Kiritimatiellia</taxon>
        <taxon>Kiritimatiellales</taxon>
        <taxon>Pontiellaceae</taxon>
        <taxon>Pontiella</taxon>
    </lineage>
</organism>
<dbReference type="InterPro" id="IPR017871">
    <property type="entry name" value="ABC_transporter-like_CS"/>
</dbReference>
<sequence length="233" mass="25441">MSVPIVELRDAVKEYVNGSLRVTALRGINLRIDPGEYAVIMGASGSGKSTLLNLLGCLDHLSGGDYLLGGESVANKTDDQLSEIRSLRIGFIFQSYNLIPQLNVLENIEVPLFYQGVPESEARVKAEALAERMGLSDRLKHKPMELSGGQQQRVAIARSLVCDPLLMLADEPTGNLDSKTGAEILELIDELHAEGKTIVMVTHDDDIAHRAQRVVRFLDGKILSNDWNGAPKP</sequence>
<dbReference type="InterPro" id="IPR027417">
    <property type="entry name" value="P-loop_NTPase"/>
</dbReference>
<dbReference type="SUPFAM" id="SSF52540">
    <property type="entry name" value="P-loop containing nucleoside triphosphate hydrolases"/>
    <property type="match status" value="1"/>
</dbReference>
<dbReference type="InterPro" id="IPR017911">
    <property type="entry name" value="MacB-like_ATP-bd"/>
</dbReference>
<dbReference type="GO" id="GO:0022857">
    <property type="term" value="F:transmembrane transporter activity"/>
    <property type="evidence" value="ECO:0007669"/>
    <property type="project" value="UniProtKB-ARBA"/>
</dbReference>
<proteinExistence type="inferred from homology"/>
<gene>
    <name evidence="6" type="primary">yknY_1</name>
    <name evidence="6" type="ORF">PDESU_02918</name>
</gene>
<dbReference type="InterPro" id="IPR003439">
    <property type="entry name" value="ABC_transporter-like_ATP-bd"/>
</dbReference>
<dbReference type="PANTHER" id="PTHR42798:SF2">
    <property type="entry name" value="ABC TRANSPORTER ATP-BINDING PROTEIN MG467-RELATED"/>
    <property type="match status" value="1"/>
</dbReference>
<dbReference type="EMBL" id="CAAHFG010000001">
    <property type="protein sequence ID" value="VGO14357.1"/>
    <property type="molecule type" value="Genomic_DNA"/>
</dbReference>
<dbReference type="SMART" id="SM00382">
    <property type="entry name" value="AAA"/>
    <property type="match status" value="1"/>
</dbReference>
<name>A0A6C2U3B8_PONDE</name>
<comment type="similarity">
    <text evidence="4">Belongs to the ABC transporter superfamily. Macrolide exporter (TC 3.A.1.122) family.</text>
</comment>
<dbReference type="RefSeq" id="WP_136079844.1">
    <property type="nucleotide sequence ID" value="NZ_CAAHFG010000001.1"/>
</dbReference>
<dbReference type="Proteomes" id="UP000366872">
    <property type="component" value="Unassembled WGS sequence"/>
</dbReference>
<evidence type="ECO:0000256" key="1">
    <source>
        <dbReference type="ARBA" id="ARBA00022448"/>
    </source>
</evidence>
<keyword evidence="7" id="KW-1185">Reference proteome</keyword>
<dbReference type="FunFam" id="3.40.50.300:FF:000032">
    <property type="entry name" value="Export ABC transporter ATP-binding protein"/>
    <property type="match status" value="1"/>
</dbReference>
<evidence type="ECO:0000256" key="4">
    <source>
        <dbReference type="ARBA" id="ARBA00038388"/>
    </source>
</evidence>
<reference evidence="6 7" key="1">
    <citation type="submission" date="2019-04" db="EMBL/GenBank/DDBJ databases">
        <authorList>
            <person name="Van Vliet M D."/>
        </authorList>
    </citation>
    <scope>NUCLEOTIDE SEQUENCE [LARGE SCALE GENOMIC DNA]</scope>
    <source>
        <strain evidence="6 7">F1</strain>
    </source>
</reference>
<evidence type="ECO:0000313" key="7">
    <source>
        <dbReference type="Proteomes" id="UP000366872"/>
    </source>
</evidence>
<dbReference type="PROSITE" id="PS00211">
    <property type="entry name" value="ABC_TRANSPORTER_1"/>
    <property type="match status" value="1"/>
</dbReference>
<evidence type="ECO:0000256" key="3">
    <source>
        <dbReference type="ARBA" id="ARBA00022840"/>
    </source>
</evidence>
<dbReference type="PROSITE" id="PS50893">
    <property type="entry name" value="ABC_TRANSPORTER_2"/>
    <property type="match status" value="1"/>
</dbReference>
<dbReference type="Pfam" id="PF00005">
    <property type="entry name" value="ABC_tran"/>
    <property type="match status" value="1"/>
</dbReference>
<keyword evidence="1" id="KW-0813">Transport</keyword>
<accession>A0A6C2U3B8</accession>
<protein>
    <submittedName>
        <fullName evidence="6">Putative ABC transporter ATP-binding protein YknY</fullName>
    </submittedName>
</protein>
<evidence type="ECO:0000313" key="6">
    <source>
        <dbReference type="EMBL" id="VGO14357.1"/>
    </source>
</evidence>